<accession>A0AAD9W8U9</accession>
<dbReference type="PRINTS" id="PR00081">
    <property type="entry name" value="GDHRDH"/>
</dbReference>
<name>A0AAD9W8U9_PHOAM</name>
<sequence>MPSLGDFLHTQFVLKIPKPSASFASQTVIITGANRGLGKEIAKHVIRLGAKKVIFGCRSLTRGHEAKSEIETLLNCSSEVIQVWELDLESTSSIRSFVDQANTLPRLDVFISNAGISPASFKVIYGTERTLAVNDIGTFLLALQLIPKLKKTARDYKTTPHMTIVTSALYDVAKYPEEHGEDIFAWFKDESHVNKMNQYNLSKLLQLYIIIKLCAIVDPANTTEPNPIVINSLDPCFCKTGLTGDLKGLMKVMFKVFELITARTAEEGSRLVVQAASAGRKTHGLYLRAGAVQSYAPIALDDEKATYVWELLRRKLEDLEPGIMQNLE</sequence>
<dbReference type="Proteomes" id="UP001265746">
    <property type="component" value="Unassembled WGS sequence"/>
</dbReference>
<dbReference type="EMBL" id="JAUJFL010000001">
    <property type="protein sequence ID" value="KAK2613983.1"/>
    <property type="molecule type" value="Genomic_DNA"/>
</dbReference>
<dbReference type="GO" id="GO:0016491">
    <property type="term" value="F:oxidoreductase activity"/>
    <property type="evidence" value="ECO:0007669"/>
    <property type="project" value="UniProtKB-KW"/>
</dbReference>
<evidence type="ECO:0000313" key="3">
    <source>
        <dbReference type="Proteomes" id="UP001265746"/>
    </source>
</evidence>
<dbReference type="AlphaFoldDB" id="A0AAD9W8U9"/>
<gene>
    <name evidence="2" type="ORF">N8I77_000848</name>
</gene>
<dbReference type="PANTHER" id="PTHR43157:SF31">
    <property type="entry name" value="PHOSPHATIDYLINOSITOL-GLYCAN BIOSYNTHESIS CLASS F PROTEIN"/>
    <property type="match status" value="1"/>
</dbReference>
<dbReference type="Gene3D" id="3.40.50.720">
    <property type="entry name" value="NAD(P)-binding Rossmann-like Domain"/>
    <property type="match status" value="1"/>
</dbReference>
<keyword evidence="1" id="KW-0560">Oxidoreductase</keyword>
<keyword evidence="3" id="KW-1185">Reference proteome</keyword>
<proteinExistence type="predicted"/>
<comment type="caution">
    <text evidence="2">The sequence shown here is derived from an EMBL/GenBank/DDBJ whole genome shotgun (WGS) entry which is preliminary data.</text>
</comment>
<dbReference type="PANTHER" id="PTHR43157">
    <property type="entry name" value="PHOSPHATIDYLINOSITOL-GLYCAN BIOSYNTHESIS CLASS F PROTEIN-RELATED"/>
    <property type="match status" value="1"/>
</dbReference>
<evidence type="ECO:0000313" key="2">
    <source>
        <dbReference type="EMBL" id="KAK2613983.1"/>
    </source>
</evidence>
<dbReference type="InterPro" id="IPR036291">
    <property type="entry name" value="NAD(P)-bd_dom_sf"/>
</dbReference>
<evidence type="ECO:0008006" key="4">
    <source>
        <dbReference type="Google" id="ProtNLM"/>
    </source>
</evidence>
<dbReference type="Pfam" id="PF00106">
    <property type="entry name" value="adh_short"/>
    <property type="match status" value="1"/>
</dbReference>
<dbReference type="InterPro" id="IPR002347">
    <property type="entry name" value="SDR_fam"/>
</dbReference>
<dbReference type="SUPFAM" id="SSF51735">
    <property type="entry name" value="NAD(P)-binding Rossmann-fold domains"/>
    <property type="match status" value="1"/>
</dbReference>
<evidence type="ECO:0000256" key="1">
    <source>
        <dbReference type="ARBA" id="ARBA00023002"/>
    </source>
</evidence>
<reference evidence="2" key="1">
    <citation type="submission" date="2023-06" db="EMBL/GenBank/DDBJ databases">
        <authorList>
            <person name="Noh H."/>
        </authorList>
    </citation>
    <scope>NUCLEOTIDE SEQUENCE</scope>
    <source>
        <strain evidence="2">DUCC20226</strain>
    </source>
</reference>
<protein>
    <recommendedName>
        <fullName evidence="4">NAD(P)-binding protein</fullName>
    </recommendedName>
</protein>
<organism evidence="2 3">
    <name type="scientific">Phomopsis amygdali</name>
    <name type="common">Fusicoccum amygdali</name>
    <dbReference type="NCBI Taxonomy" id="1214568"/>
    <lineage>
        <taxon>Eukaryota</taxon>
        <taxon>Fungi</taxon>
        <taxon>Dikarya</taxon>
        <taxon>Ascomycota</taxon>
        <taxon>Pezizomycotina</taxon>
        <taxon>Sordariomycetes</taxon>
        <taxon>Sordariomycetidae</taxon>
        <taxon>Diaporthales</taxon>
        <taxon>Diaporthaceae</taxon>
        <taxon>Diaporthe</taxon>
    </lineage>
</organism>